<keyword evidence="2" id="KW-1185">Reference proteome</keyword>
<evidence type="ECO:0000313" key="1">
    <source>
        <dbReference type="EMBL" id="TQD77533.1"/>
    </source>
</evidence>
<dbReference type="EMBL" id="VIEB01000956">
    <property type="protein sequence ID" value="TQD77533.1"/>
    <property type="molecule type" value="Genomic_DNA"/>
</dbReference>
<organism evidence="1 2">
    <name type="scientific">Malus baccata</name>
    <name type="common">Siberian crab apple</name>
    <name type="synonym">Pyrus baccata</name>
    <dbReference type="NCBI Taxonomy" id="106549"/>
    <lineage>
        <taxon>Eukaryota</taxon>
        <taxon>Viridiplantae</taxon>
        <taxon>Streptophyta</taxon>
        <taxon>Embryophyta</taxon>
        <taxon>Tracheophyta</taxon>
        <taxon>Spermatophyta</taxon>
        <taxon>Magnoliopsida</taxon>
        <taxon>eudicotyledons</taxon>
        <taxon>Gunneridae</taxon>
        <taxon>Pentapetalae</taxon>
        <taxon>rosids</taxon>
        <taxon>fabids</taxon>
        <taxon>Rosales</taxon>
        <taxon>Rosaceae</taxon>
        <taxon>Amygdaloideae</taxon>
        <taxon>Maleae</taxon>
        <taxon>Malus</taxon>
    </lineage>
</organism>
<dbReference type="Proteomes" id="UP000315295">
    <property type="component" value="Unassembled WGS sequence"/>
</dbReference>
<accession>A0A540KTI0</accession>
<gene>
    <name evidence="1" type="ORF">C1H46_036925</name>
</gene>
<sequence>MFAPPPLMALVSPSCCSPLSAMLPVGVFFSCASSVSCGGLSFSKLLLGFCWVLLEDDGAFFILDPRALYALIFGVFKRWGLMLGGWCFGGGT</sequence>
<reference evidence="1 2" key="1">
    <citation type="journal article" date="2019" name="G3 (Bethesda)">
        <title>Sequencing of a Wild Apple (Malus baccata) Genome Unravels the Differences Between Cultivated and Wild Apple Species Regarding Disease Resistance and Cold Tolerance.</title>
        <authorList>
            <person name="Chen X."/>
        </authorList>
    </citation>
    <scope>NUCLEOTIDE SEQUENCE [LARGE SCALE GENOMIC DNA]</scope>
    <source>
        <strain evidence="2">cv. Shandingzi</strain>
        <tissue evidence="1">Leaves</tissue>
    </source>
</reference>
<protein>
    <submittedName>
        <fullName evidence="1">Uncharacterized protein</fullName>
    </submittedName>
</protein>
<dbReference type="AlphaFoldDB" id="A0A540KTI0"/>
<comment type="caution">
    <text evidence="1">The sequence shown here is derived from an EMBL/GenBank/DDBJ whole genome shotgun (WGS) entry which is preliminary data.</text>
</comment>
<proteinExistence type="predicted"/>
<evidence type="ECO:0000313" key="2">
    <source>
        <dbReference type="Proteomes" id="UP000315295"/>
    </source>
</evidence>
<name>A0A540KTI0_MALBA</name>